<feature type="transmembrane region" description="Helical" evidence="6">
    <location>
        <begin position="120"/>
        <end position="142"/>
    </location>
</feature>
<keyword evidence="9" id="KW-1185">Reference proteome</keyword>
<organism evidence="8 9">
    <name type="scientific">Flavihumibacter stibioxidans</name>
    <dbReference type="NCBI Taxonomy" id="1834163"/>
    <lineage>
        <taxon>Bacteria</taxon>
        <taxon>Pseudomonadati</taxon>
        <taxon>Bacteroidota</taxon>
        <taxon>Chitinophagia</taxon>
        <taxon>Chitinophagales</taxon>
        <taxon>Chitinophagaceae</taxon>
        <taxon>Flavihumibacter</taxon>
    </lineage>
</organism>
<keyword evidence="5 6" id="KW-0472">Membrane</keyword>
<evidence type="ECO:0000256" key="6">
    <source>
        <dbReference type="SAM" id="Phobius"/>
    </source>
</evidence>
<comment type="subcellular location">
    <subcellularLocation>
        <location evidence="1">Membrane</location>
        <topology evidence="1">Multi-pass membrane protein</topology>
    </subcellularLocation>
</comment>
<dbReference type="PANTHER" id="PTHR32322:SF2">
    <property type="entry name" value="EAMA DOMAIN-CONTAINING PROTEIN"/>
    <property type="match status" value="1"/>
</dbReference>
<evidence type="ECO:0000259" key="7">
    <source>
        <dbReference type="Pfam" id="PF00892"/>
    </source>
</evidence>
<evidence type="ECO:0000256" key="3">
    <source>
        <dbReference type="ARBA" id="ARBA00022692"/>
    </source>
</evidence>
<gene>
    <name evidence="8" type="ORF">BC349_02425</name>
</gene>
<dbReference type="SUPFAM" id="SSF103481">
    <property type="entry name" value="Multidrug resistance efflux transporter EmrE"/>
    <property type="match status" value="2"/>
</dbReference>
<evidence type="ECO:0000256" key="1">
    <source>
        <dbReference type="ARBA" id="ARBA00004141"/>
    </source>
</evidence>
<dbReference type="InterPro" id="IPR000620">
    <property type="entry name" value="EamA_dom"/>
</dbReference>
<evidence type="ECO:0000313" key="9">
    <source>
        <dbReference type="Proteomes" id="UP000765802"/>
    </source>
</evidence>
<accession>A0ABR7M461</accession>
<feature type="domain" description="EamA" evidence="7">
    <location>
        <begin position="2"/>
        <end position="136"/>
    </location>
</feature>
<proteinExistence type="inferred from homology"/>
<keyword evidence="3 6" id="KW-0812">Transmembrane</keyword>
<feature type="transmembrane region" description="Helical" evidence="6">
    <location>
        <begin position="90"/>
        <end position="113"/>
    </location>
</feature>
<feature type="transmembrane region" description="Helical" evidence="6">
    <location>
        <begin position="182"/>
        <end position="200"/>
    </location>
</feature>
<feature type="transmembrane region" description="Helical" evidence="6">
    <location>
        <begin position="270"/>
        <end position="289"/>
    </location>
</feature>
<evidence type="ECO:0000256" key="2">
    <source>
        <dbReference type="ARBA" id="ARBA00007362"/>
    </source>
</evidence>
<dbReference type="PANTHER" id="PTHR32322">
    <property type="entry name" value="INNER MEMBRANE TRANSPORTER"/>
    <property type="match status" value="1"/>
</dbReference>
<keyword evidence="4 6" id="KW-1133">Transmembrane helix</keyword>
<dbReference type="Proteomes" id="UP000765802">
    <property type="component" value="Unassembled WGS sequence"/>
</dbReference>
<dbReference type="EMBL" id="MBUA01000001">
    <property type="protein sequence ID" value="MBC6489807.1"/>
    <property type="molecule type" value="Genomic_DNA"/>
</dbReference>
<comment type="similarity">
    <text evidence="2">Belongs to the EamA transporter family.</text>
</comment>
<reference evidence="8 9" key="1">
    <citation type="submission" date="2016-07" db="EMBL/GenBank/DDBJ databases">
        <title>Genome analysis of Flavihumibacter stibioxidans YS-17.</title>
        <authorList>
            <person name="Shi K."/>
            <person name="Han Y."/>
            <person name="Wang G."/>
        </authorList>
    </citation>
    <scope>NUCLEOTIDE SEQUENCE [LARGE SCALE GENOMIC DNA]</scope>
    <source>
        <strain evidence="8 9">YS-17</strain>
    </source>
</reference>
<sequence length="296" mass="32091">MGAALAVIATLIWSGNFIIARGVIHDIPPVSLAFFRWLTASVLMLPLAWKQLRAEWPVVIKNPVYFLWTALTGVALFNTFVYIAGHYSPAINLALIGTTSSPILAILLARIFLKEKITGLRIAGLTLCITGILYLLSAGSFHKLITFQFGRGDAWILAGALAFAIYNILVRKKPSGISAQNFLFIIFSTGTLMLLPFTLAEQADSPAIEWTWPLAGVILYLGLGTSVIAFLCWNAAIVRLGAARTALFGNLIPIFSSLEALWLLMEKITLLHLVSGMLVVGGLIIANITRRVAPDG</sequence>
<evidence type="ECO:0000256" key="4">
    <source>
        <dbReference type="ARBA" id="ARBA00022989"/>
    </source>
</evidence>
<dbReference type="InterPro" id="IPR037185">
    <property type="entry name" value="EmrE-like"/>
</dbReference>
<feature type="transmembrane region" description="Helical" evidence="6">
    <location>
        <begin position="64"/>
        <end position="84"/>
    </location>
</feature>
<feature type="transmembrane region" description="Helical" evidence="6">
    <location>
        <begin position="245"/>
        <end position="264"/>
    </location>
</feature>
<feature type="transmembrane region" description="Helical" evidence="6">
    <location>
        <begin position="154"/>
        <end position="170"/>
    </location>
</feature>
<dbReference type="InterPro" id="IPR050638">
    <property type="entry name" value="AA-Vitamin_Transporters"/>
</dbReference>
<feature type="domain" description="EamA" evidence="7">
    <location>
        <begin position="151"/>
        <end position="287"/>
    </location>
</feature>
<name>A0ABR7M461_9BACT</name>
<evidence type="ECO:0000256" key="5">
    <source>
        <dbReference type="ARBA" id="ARBA00023136"/>
    </source>
</evidence>
<comment type="caution">
    <text evidence="8">The sequence shown here is derived from an EMBL/GenBank/DDBJ whole genome shotgun (WGS) entry which is preliminary data.</text>
</comment>
<evidence type="ECO:0000313" key="8">
    <source>
        <dbReference type="EMBL" id="MBC6489807.1"/>
    </source>
</evidence>
<feature type="transmembrane region" description="Helical" evidence="6">
    <location>
        <begin position="212"/>
        <end position="233"/>
    </location>
</feature>
<dbReference type="Pfam" id="PF00892">
    <property type="entry name" value="EamA"/>
    <property type="match status" value="2"/>
</dbReference>
<protein>
    <recommendedName>
        <fullName evidence="7">EamA domain-containing protein</fullName>
    </recommendedName>
</protein>
<feature type="transmembrane region" description="Helical" evidence="6">
    <location>
        <begin position="30"/>
        <end position="52"/>
    </location>
</feature>